<sequence>MVYLIARTRIPHSSQPLAVVRRRMHRTHPVDSTNLKSNMESAWDSNNFVFAHFAQFTFFCNFPILGSPLFFNTKLIIKSTKTKFVGVFGPSKIFSQQFHAWAHTPRQKLRPVLWQRFRKSESYWCRRSMLRITGRRMILITVS</sequence>
<evidence type="ECO:0000313" key="3">
    <source>
        <dbReference type="Proteomes" id="UP001632038"/>
    </source>
</evidence>
<gene>
    <name evidence="2" type="ORF">CASFOL_015546</name>
</gene>
<name>A0ABD3DEL6_9LAMI</name>
<proteinExistence type="predicted"/>
<evidence type="ECO:0000313" key="2">
    <source>
        <dbReference type="EMBL" id="KAL3640578.1"/>
    </source>
</evidence>
<organism evidence="2 3">
    <name type="scientific">Castilleja foliolosa</name>
    <dbReference type="NCBI Taxonomy" id="1961234"/>
    <lineage>
        <taxon>Eukaryota</taxon>
        <taxon>Viridiplantae</taxon>
        <taxon>Streptophyta</taxon>
        <taxon>Embryophyta</taxon>
        <taxon>Tracheophyta</taxon>
        <taxon>Spermatophyta</taxon>
        <taxon>Magnoliopsida</taxon>
        <taxon>eudicotyledons</taxon>
        <taxon>Gunneridae</taxon>
        <taxon>Pentapetalae</taxon>
        <taxon>asterids</taxon>
        <taxon>lamiids</taxon>
        <taxon>Lamiales</taxon>
        <taxon>Orobanchaceae</taxon>
        <taxon>Pedicularideae</taxon>
        <taxon>Castillejinae</taxon>
        <taxon>Castilleja</taxon>
    </lineage>
</organism>
<evidence type="ECO:0000256" key="1">
    <source>
        <dbReference type="SAM" id="Phobius"/>
    </source>
</evidence>
<dbReference type="EMBL" id="JAVIJP010000017">
    <property type="protein sequence ID" value="KAL3640578.1"/>
    <property type="molecule type" value="Genomic_DNA"/>
</dbReference>
<comment type="caution">
    <text evidence="2">The sequence shown here is derived from an EMBL/GenBank/DDBJ whole genome shotgun (WGS) entry which is preliminary data.</text>
</comment>
<protein>
    <submittedName>
        <fullName evidence="2">Uncharacterized protein</fullName>
    </submittedName>
</protein>
<dbReference type="AlphaFoldDB" id="A0ABD3DEL6"/>
<reference evidence="3" key="1">
    <citation type="journal article" date="2024" name="IScience">
        <title>Strigolactones Initiate the Formation of Haustorium-like Structures in Castilleja.</title>
        <authorList>
            <person name="Buerger M."/>
            <person name="Peterson D."/>
            <person name="Chory J."/>
        </authorList>
    </citation>
    <scope>NUCLEOTIDE SEQUENCE [LARGE SCALE GENOMIC DNA]</scope>
</reference>
<accession>A0ABD3DEL6</accession>
<keyword evidence="1" id="KW-0472">Membrane</keyword>
<feature type="transmembrane region" description="Helical" evidence="1">
    <location>
        <begin position="49"/>
        <end position="71"/>
    </location>
</feature>
<keyword evidence="1" id="KW-0812">Transmembrane</keyword>
<keyword evidence="3" id="KW-1185">Reference proteome</keyword>
<dbReference type="Proteomes" id="UP001632038">
    <property type="component" value="Unassembled WGS sequence"/>
</dbReference>
<keyword evidence="1" id="KW-1133">Transmembrane helix</keyword>